<evidence type="ECO:0000259" key="2">
    <source>
        <dbReference type="Pfam" id="PF18962"/>
    </source>
</evidence>
<dbReference type="Gene3D" id="2.130.10.10">
    <property type="entry name" value="YVTN repeat-like/Quinoprotein amine dehydrogenase"/>
    <property type="match status" value="1"/>
</dbReference>
<evidence type="ECO:0000313" key="4">
    <source>
        <dbReference type="Proteomes" id="UP000613030"/>
    </source>
</evidence>
<evidence type="ECO:0000256" key="1">
    <source>
        <dbReference type="SAM" id="SignalP"/>
    </source>
</evidence>
<name>A0ABS1L1Y5_9BACT</name>
<dbReference type="EMBL" id="JAERRB010000018">
    <property type="protein sequence ID" value="MBL0745695.1"/>
    <property type="molecule type" value="Genomic_DNA"/>
</dbReference>
<gene>
    <name evidence="3" type="ORF">JI741_30965</name>
</gene>
<dbReference type="InterPro" id="IPR026444">
    <property type="entry name" value="Secre_tail"/>
</dbReference>
<dbReference type="InterPro" id="IPR052918">
    <property type="entry name" value="Motility_Chemotaxis_Reg"/>
</dbReference>
<keyword evidence="4" id="KW-1185">Reference proteome</keyword>
<evidence type="ECO:0000313" key="3">
    <source>
        <dbReference type="EMBL" id="MBL0745695.1"/>
    </source>
</evidence>
<accession>A0ABS1L1Y5</accession>
<dbReference type="Proteomes" id="UP000613030">
    <property type="component" value="Unassembled WGS sequence"/>
</dbReference>
<dbReference type="SUPFAM" id="SSF50998">
    <property type="entry name" value="Quinoprotein alcohol dehydrogenase-like"/>
    <property type="match status" value="1"/>
</dbReference>
<dbReference type="NCBIfam" id="TIGR04183">
    <property type="entry name" value="Por_Secre_tail"/>
    <property type="match status" value="1"/>
</dbReference>
<protein>
    <submittedName>
        <fullName evidence="3">T9SS type A sorting domain-containing protein</fullName>
    </submittedName>
</protein>
<sequence>MKLRINALLILVCCLAHNNLVTAQSTQSESVRSSGGMYVDHGTAITLDEDGNMYVTGGFQSEVQFGGTRLSSKGDSDAFIAKYNAMGEPIWCNQVGGDTVLRSSLTEYGADILFYDGFIYVTGVFLSSAKFSNIEVVSHGMDDIFLAKYALNGQLIWVKTAGGASQDVPHALAIDNLGGIYLTGSFQGKTKFSNTQLESQNSTDMFFVKYNTNGDLLWARQSQSEQEGLGRKVTCNEQGCIVAAEFKGRFKLGDITSTNTPERIGLAKYSLEGKTLWLKEIGENNHATVEDVVLNNKNLYMAGSFNGVMKWDANMLYSKGLQDAYLIRLDENGNFVWAKSFGSVGNDTGKSISIDRANTVCLGGNFQQTIDFNDGSVLESRGADDIFLAQLTGDGALLSLESIGGAGQDHLNDVGMANDQIFLTGFFRESINVRDFTQKSNGYSDILVAKINKETREHIIRGGDLVKIYPIPSKGEFNIESTTKISSLELINELGQVVNNVYVNFKTANCAEVKLGRNKGVYFISGYVDGKKFTRKVIVE</sequence>
<organism evidence="3 4">
    <name type="scientific">Chryseolinea lacunae</name>
    <dbReference type="NCBI Taxonomy" id="2801331"/>
    <lineage>
        <taxon>Bacteria</taxon>
        <taxon>Pseudomonadati</taxon>
        <taxon>Bacteroidota</taxon>
        <taxon>Cytophagia</taxon>
        <taxon>Cytophagales</taxon>
        <taxon>Fulvivirgaceae</taxon>
        <taxon>Chryseolinea</taxon>
    </lineage>
</organism>
<comment type="caution">
    <text evidence="3">The sequence shown here is derived from an EMBL/GenBank/DDBJ whole genome shotgun (WGS) entry which is preliminary data.</text>
</comment>
<reference evidence="3 4" key="1">
    <citation type="submission" date="2021-01" db="EMBL/GenBank/DDBJ databases">
        <title>Chryseolinea sp. Jin1 Genome sequencing and assembly.</title>
        <authorList>
            <person name="Kim I."/>
        </authorList>
    </citation>
    <scope>NUCLEOTIDE SEQUENCE [LARGE SCALE GENOMIC DNA]</scope>
    <source>
        <strain evidence="3 4">Jin1</strain>
    </source>
</reference>
<dbReference type="PANTHER" id="PTHR35580">
    <property type="entry name" value="CELL SURFACE GLYCOPROTEIN (S-LAYER PROTEIN)-LIKE PROTEIN"/>
    <property type="match status" value="1"/>
</dbReference>
<keyword evidence="1" id="KW-0732">Signal</keyword>
<dbReference type="InterPro" id="IPR015943">
    <property type="entry name" value="WD40/YVTN_repeat-like_dom_sf"/>
</dbReference>
<feature type="signal peptide" evidence="1">
    <location>
        <begin position="1"/>
        <end position="23"/>
    </location>
</feature>
<proteinExistence type="predicted"/>
<dbReference type="Pfam" id="PF18962">
    <property type="entry name" value="Por_Secre_tail"/>
    <property type="match status" value="1"/>
</dbReference>
<dbReference type="InterPro" id="IPR011047">
    <property type="entry name" value="Quinoprotein_ADH-like_sf"/>
</dbReference>
<feature type="chain" id="PRO_5045480516" evidence="1">
    <location>
        <begin position="24"/>
        <end position="540"/>
    </location>
</feature>
<dbReference type="PANTHER" id="PTHR35580:SF1">
    <property type="entry name" value="PHYTASE-LIKE DOMAIN-CONTAINING PROTEIN"/>
    <property type="match status" value="1"/>
</dbReference>
<dbReference type="RefSeq" id="WP_202016265.1">
    <property type="nucleotide sequence ID" value="NZ_JAERRB010000018.1"/>
</dbReference>
<feature type="domain" description="Secretion system C-terminal sorting" evidence="2">
    <location>
        <begin position="468"/>
        <end position="539"/>
    </location>
</feature>